<feature type="region of interest" description="Disordered" evidence="1">
    <location>
        <begin position="59"/>
        <end position="78"/>
    </location>
</feature>
<sequence length="202" mass="21645">MIALRTATRTALPSMRRFATTQAGAAAEEAASTVRSAAKENLGEAKGALKQAEGSVKGAAQQAKASIPSPPSPPPKPIVVGSPTIRRPVGSVRGGVLGFLFGFGIASAYGYYYLLKEYNAASNLMLASVEELQGSTEKITGHLQRLNKLEADLKSLTSNSASKAEYEKQRVEMKRIVDGIHDEVLDVKKQVLDLPRPTKYMQ</sequence>
<name>V5E6C2_KALBG</name>
<dbReference type="RefSeq" id="XP_016290805.1">
    <property type="nucleotide sequence ID" value="XM_016438335.1"/>
</dbReference>
<feature type="transmembrane region" description="Helical" evidence="2">
    <location>
        <begin position="96"/>
        <end position="115"/>
    </location>
</feature>
<protein>
    <submittedName>
        <fullName evidence="3">Uncharacterized protein</fullName>
    </submittedName>
</protein>
<dbReference type="HOGENOM" id="CLU_118731_0_0_1"/>
<accession>V5E6C2</accession>
<evidence type="ECO:0000313" key="4">
    <source>
        <dbReference type="Proteomes" id="UP000019377"/>
    </source>
</evidence>
<evidence type="ECO:0000256" key="1">
    <source>
        <dbReference type="SAM" id="MobiDB-lite"/>
    </source>
</evidence>
<dbReference type="Proteomes" id="UP000019377">
    <property type="component" value="Unassembled WGS sequence"/>
</dbReference>
<keyword evidence="2" id="KW-0812">Transmembrane</keyword>
<dbReference type="EMBL" id="KI545884">
    <property type="protein sequence ID" value="EST05816.1"/>
    <property type="molecule type" value="Genomic_DNA"/>
</dbReference>
<keyword evidence="4" id="KW-1185">Reference proteome</keyword>
<proteinExistence type="predicted"/>
<dbReference type="PANTHER" id="PTHR37849">
    <property type="entry name" value="YALI0E11605P"/>
    <property type="match status" value="1"/>
</dbReference>
<dbReference type="OMA" id="SHPVPNQ"/>
<reference evidence="4" key="1">
    <citation type="journal article" date="2013" name="Genome Announc.">
        <title>Draft genome sequence of Pseudozyma brasiliensis sp. nov. strain GHG001, a high producer of endo-1,4-xylanase isolated from an insect pest of sugarcane.</title>
        <authorList>
            <person name="Oliveira J.V.D.C."/>
            <person name="dos Santos R.A.C."/>
            <person name="Borges T.A."/>
            <person name="Riano-Pachon D.M."/>
            <person name="Goldman G.H."/>
        </authorList>
    </citation>
    <scope>NUCLEOTIDE SEQUENCE [LARGE SCALE GENOMIC DNA]</scope>
    <source>
        <strain evidence="4">GHG001</strain>
    </source>
</reference>
<feature type="compositionally biased region" description="Pro residues" evidence="1">
    <location>
        <begin position="68"/>
        <end position="77"/>
    </location>
</feature>
<gene>
    <name evidence="3" type="ORF">PSEUBRA_SCAF4g04954</name>
</gene>
<dbReference type="eggNOG" id="ENOG502S5A2">
    <property type="taxonomic scope" value="Eukaryota"/>
</dbReference>
<keyword evidence="2" id="KW-0472">Membrane</keyword>
<dbReference type="PANTHER" id="PTHR37849:SF1">
    <property type="entry name" value="YALI0E11605P"/>
    <property type="match status" value="1"/>
</dbReference>
<dbReference type="OrthoDB" id="5331396at2759"/>
<evidence type="ECO:0000256" key="2">
    <source>
        <dbReference type="SAM" id="Phobius"/>
    </source>
</evidence>
<keyword evidence="2" id="KW-1133">Transmembrane helix</keyword>
<dbReference type="STRING" id="1365824.V5E6C2"/>
<dbReference type="GeneID" id="27421028"/>
<evidence type="ECO:0000313" key="3">
    <source>
        <dbReference type="EMBL" id="EST05816.1"/>
    </source>
</evidence>
<organism evidence="3 4">
    <name type="scientific">Kalmanozyma brasiliensis (strain GHG001)</name>
    <name type="common">Yeast</name>
    <name type="synonym">Pseudozyma brasiliensis</name>
    <dbReference type="NCBI Taxonomy" id="1365824"/>
    <lineage>
        <taxon>Eukaryota</taxon>
        <taxon>Fungi</taxon>
        <taxon>Dikarya</taxon>
        <taxon>Basidiomycota</taxon>
        <taxon>Ustilaginomycotina</taxon>
        <taxon>Ustilaginomycetes</taxon>
        <taxon>Ustilaginales</taxon>
        <taxon>Ustilaginaceae</taxon>
        <taxon>Kalmanozyma</taxon>
    </lineage>
</organism>
<dbReference type="AlphaFoldDB" id="V5E6C2"/>